<accession>A0A7W7BT11</accession>
<feature type="transmembrane region" description="Helical" evidence="6">
    <location>
        <begin position="338"/>
        <end position="361"/>
    </location>
</feature>
<keyword evidence="3 6" id="KW-0812">Transmembrane</keyword>
<evidence type="ECO:0000256" key="5">
    <source>
        <dbReference type="ARBA" id="ARBA00023136"/>
    </source>
</evidence>
<dbReference type="Pfam" id="PF02133">
    <property type="entry name" value="Transp_cyt_pur"/>
    <property type="match status" value="1"/>
</dbReference>
<dbReference type="AlphaFoldDB" id="A0A7W7BT11"/>
<evidence type="ECO:0000256" key="4">
    <source>
        <dbReference type="ARBA" id="ARBA00022989"/>
    </source>
</evidence>
<dbReference type="GO" id="GO:0005886">
    <property type="term" value="C:plasma membrane"/>
    <property type="evidence" value="ECO:0007669"/>
    <property type="project" value="TreeGrafter"/>
</dbReference>
<gene>
    <name evidence="7" type="ORF">BKA24_003003</name>
</gene>
<feature type="transmembrane region" description="Helical" evidence="6">
    <location>
        <begin position="117"/>
        <end position="135"/>
    </location>
</feature>
<feature type="transmembrane region" description="Helical" evidence="6">
    <location>
        <begin position="315"/>
        <end position="332"/>
    </location>
</feature>
<feature type="transmembrane region" description="Helical" evidence="6">
    <location>
        <begin position="164"/>
        <end position="185"/>
    </location>
</feature>
<dbReference type="InterPro" id="IPR001248">
    <property type="entry name" value="Pur-cyt_permease"/>
</dbReference>
<feature type="transmembrane region" description="Helical" evidence="6">
    <location>
        <begin position="205"/>
        <end position="224"/>
    </location>
</feature>
<dbReference type="RefSeq" id="WP_221417341.1">
    <property type="nucleotide sequence ID" value="NZ_JACHMD010000001.1"/>
</dbReference>
<keyword evidence="8" id="KW-1185">Reference proteome</keyword>
<organism evidence="7 8">
    <name type="scientific">Microbacterium marinum</name>
    <dbReference type="NCBI Taxonomy" id="421115"/>
    <lineage>
        <taxon>Bacteria</taxon>
        <taxon>Bacillati</taxon>
        <taxon>Actinomycetota</taxon>
        <taxon>Actinomycetes</taxon>
        <taxon>Micrococcales</taxon>
        <taxon>Microbacteriaceae</taxon>
        <taxon>Microbacterium</taxon>
    </lineage>
</organism>
<feature type="transmembrane region" description="Helical" evidence="6">
    <location>
        <begin position="56"/>
        <end position="79"/>
    </location>
</feature>
<name>A0A7W7BT11_9MICO</name>
<feature type="transmembrane region" description="Helical" evidence="6">
    <location>
        <begin position="236"/>
        <end position="261"/>
    </location>
</feature>
<protein>
    <submittedName>
        <fullName evidence="7">Cytosine permease</fullName>
    </submittedName>
</protein>
<evidence type="ECO:0000313" key="7">
    <source>
        <dbReference type="EMBL" id="MBB4668294.1"/>
    </source>
</evidence>
<dbReference type="PANTHER" id="PTHR30569">
    <property type="entry name" value="CYTOSINE TRANSPORTER CODB"/>
    <property type="match status" value="1"/>
</dbReference>
<feature type="transmembrane region" description="Helical" evidence="6">
    <location>
        <begin position="30"/>
        <end position="49"/>
    </location>
</feature>
<dbReference type="GO" id="GO:0015209">
    <property type="term" value="F:cytosine transmembrane transporter activity"/>
    <property type="evidence" value="ECO:0007669"/>
    <property type="project" value="InterPro"/>
</dbReference>
<feature type="transmembrane region" description="Helical" evidence="6">
    <location>
        <begin position="373"/>
        <end position="396"/>
    </location>
</feature>
<proteinExistence type="inferred from homology"/>
<comment type="subcellular location">
    <subcellularLocation>
        <location evidence="1">Membrane</location>
        <topology evidence="1">Multi-pass membrane protein</topology>
    </subcellularLocation>
</comment>
<comment type="similarity">
    <text evidence="2">Belongs to the purine-cytosine permease (2.A.39) family.</text>
</comment>
<comment type="caution">
    <text evidence="7">The sequence shown here is derived from an EMBL/GenBank/DDBJ whole genome shotgun (WGS) entry which is preliminary data.</text>
</comment>
<dbReference type="EMBL" id="JACHMD010000001">
    <property type="protein sequence ID" value="MBB4668294.1"/>
    <property type="molecule type" value="Genomic_DNA"/>
</dbReference>
<reference evidence="7 8" key="1">
    <citation type="submission" date="2020-08" db="EMBL/GenBank/DDBJ databases">
        <title>Sequencing the genomes of 1000 actinobacteria strains.</title>
        <authorList>
            <person name="Klenk H.-P."/>
        </authorList>
    </citation>
    <scope>NUCLEOTIDE SEQUENCE [LARGE SCALE GENOMIC DNA]</scope>
    <source>
        <strain evidence="7 8">DSM 24947</strain>
    </source>
</reference>
<keyword evidence="4 6" id="KW-1133">Transmembrane helix</keyword>
<sequence length="447" mass="45913">MTSTTAASAAPERVDRDYPLGRVPHSARQGWFAILVVVAGFIFFTPTMVTGGQVAGAFGFAAFVGLAAVASVVLALYIATLGATSAATGLSTVLLARLSLGRVGGKWASIVLGGTQIGWYGITVGIFADLLASAIGWEVSWPLAIVGGLVMATTAYWGFKGIEILSWVSVPLMFALCIWITVVSVDEVGGWGAMFATSGDGTLSPGLAITMMIGTFISGGTQVGNWTRFAKSPRTAFLICLGVLLVIETAMLVFGGIGAIAFGEPDFTALLFTMGLALMGVLLLTFNLWTTNDNTAYAFGVAGAELANRNDKRPFIIIGVIVGIALAVTGVANALTGFLVTLGTVIPPLGGVIIGTYLFVWRRRDPGTDVTRVGMFVWPGIVAYLLGTAAAAFGAFTGIGSPAVQGIVVAIIAAPVCHALARRFGKAPTDAVVGDAASTTVGTEVSA</sequence>
<feature type="transmembrane region" description="Helical" evidence="6">
    <location>
        <begin position="267"/>
        <end position="289"/>
    </location>
</feature>
<feature type="transmembrane region" description="Helical" evidence="6">
    <location>
        <begin position="402"/>
        <end position="421"/>
    </location>
</feature>
<feature type="transmembrane region" description="Helical" evidence="6">
    <location>
        <begin position="141"/>
        <end position="159"/>
    </location>
</feature>
<evidence type="ECO:0000256" key="2">
    <source>
        <dbReference type="ARBA" id="ARBA00008974"/>
    </source>
</evidence>
<keyword evidence="5 6" id="KW-0472">Membrane</keyword>
<evidence type="ECO:0000313" key="8">
    <source>
        <dbReference type="Proteomes" id="UP000573729"/>
    </source>
</evidence>
<evidence type="ECO:0000256" key="1">
    <source>
        <dbReference type="ARBA" id="ARBA00004141"/>
    </source>
</evidence>
<dbReference type="NCBIfam" id="NF008241">
    <property type="entry name" value="PRK11017.1"/>
    <property type="match status" value="1"/>
</dbReference>
<dbReference type="Proteomes" id="UP000573729">
    <property type="component" value="Unassembled WGS sequence"/>
</dbReference>
<evidence type="ECO:0000256" key="3">
    <source>
        <dbReference type="ARBA" id="ARBA00022692"/>
    </source>
</evidence>
<evidence type="ECO:0000256" key="6">
    <source>
        <dbReference type="SAM" id="Phobius"/>
    </source>
</evidence>
<dbReference type="PANTHER" id="PTHR30569:SF0">
    <property type="entry name" value="CYTOSINE PERMEASE"/>
    <property type="match status" value="1"/>
</dbReference>
<dbReference type="InterPro" id="IPR030191">
    <property type="entry name" value="CodB"/>
</dbReference>
<dbReference type="Gene3D" id="1.10.4160.10">
    <property type="entry name" value="Hydantoin permease"/>
    <property type="match status" value="1"/>
</dbReference>